<dbReference type="InterPro" id="IPR039421">
    <property type="entry name" value="Type_1_exporter"/>
</dbReference>
<evidence type="ECO:0000256" key="10">
    <source>
        <dbReference type="ARBA" id="ARBA00023136"/>
    </source>
</evidence>
<dbReference type="Gene3D" id="1.20.1560.10">
    <property type="entry name" value="ABC transporter type 1, transmembrane domain"/>
    <property type="match status" value="1"/>
</dbReference>
<evidence type="ECO:0000256" key="11">
    <source>
        <dbReference type="SAM" id="Phobius"/>
    </source>
</evidence>
<feature type="transmembrane region" description="Helical" evidence="11">
    <location>
        <begin position="71"/>
        <end position="95"/>
    </location>
</feature>
<feature type="domain" description="ABC transmembrane type-1" evidence="13">
    <location>
        <begin position="31"/>
        <end position="314"/>
    </location>
</feature>
<accession>A0ABU1UT49</accession>
<evidence type="ECO:0000259" key="13">
    <source>
        <dbReference type="PROSITE" id="PS50929"/>
    </source>
</evidence>
<dbReference type="PANTHER" id="PTHR43394">
    <property type="entry name" value="ATP-DEPENDENT PERMEASE MDL1, MITOCHONDRIAL"/>
    <property type="match status" value="1"/>
</dbReference>
<keyword evidence="6 14" id="KW-0067">ATP-binding</keyword>
<evidence type="ECO:0000256" key="2">
    <source>
        <dbReference type="ARBA" id="ARBA00022448"/>
    </source>
</evidence>
<evidence type="ECO:0000313" key="14">
    <source>
        <dbReference type="EMBL" id="MDR7088362.1"/>
    </source>
</evidence>
<evidence type="ECO:0000256" key="5">
    <source>
        <dbReference type="ARBA" id="ARBA00022741"/>
    </source>
</evidence>
<dbReference type="GO" id="GO:0005524">
    <property type="term" value="F:ATP binding"/>
    <property type="evidence" value="ECO:0007669"/>
    <property type="project" value="UniProtKB-KW"/>
</dbReference>
<evidence type="ECO:0000256" key="8">
    <source>
        <dbReference type="ARBA" id="ARBA00022989"/>
    </source>
</evidence>
<keyword evidence="10 11" id="KW-0472">Membrane</keyword>
<dbReference type="Proteomes" id="UP001253595">
    <property type="component" value="Unassembled WGS sequence"/>
</dbReference>
<keyword evidence="8 11" id="KW-1133">Transmembrane helix</keyword>
<dbReference type="InterPro" id="IPR011527">
    <property type="entry name" value="ABC1_TM_dom"/>
</dbReference>
<evidence type="ECO:0000256" key="9">
    <source>
        <dbReference type="ARBA" id="ARBA00023055"/>
    </source>
</evidence>
<dbReference type="Gene3D" id="3.40.50.300">
    <property type="entry name" value="P-loop containing nucleotide triphosphate hydrolases"/>
    <property type="match status" value="1"/>
</dbReference>
<dbReference type="CDD" id="cd18552">
    <property type="entry name" value="ABC_6TM_MsbA_like"/>
    <property type="match status" value="1"/>
</dbReference>
<feature type="transmembrane region" description="Helical" evidence="11">
    <location>
        <begin position="173"/>
        <end position="191"/>
    </location>
</feature>
<dbReference type="PROSITE" id="PS50929">
    <property type="entry name" value="ABC_TM1F"/>
    <property type="match status" value="1"/>
</dbReference>
<dbReference type="GO" id="GO:0016787">
    <property type="term" value="F:hydrolase activity"/>
    <property type="evidence" value="ECO:0007669"/>
    <property type="project" value="UniProtKB-KW"/>
</dbReference>
<keyword evidence="3" id="KW-1003">Cell membrane</keyword>
<evidence type="ECO:0000256" key="4">
    <source>
        <dbReference type="ARBA" id="ARBA00022692"/>
    </source>
</evidence>
<evidence type="ECO:0000259" key="12">
    <source>
        <dbReference type="PROSITE" id="PS50893"/>
    </source>
</evidence>
<keyword evidence="4 11" id="KW-0812">Transmembrane</keyword>
<keyword evidence="2" id="KW-0813">Transport</keyword>
<feature type="domain" description="ABC transporter" evidence="12">
    <location>
        <begin position="346"/>
        <end position="582"/>
    </location>
</feature>
<dbReference type="Pfam" id="PF00005">
    <property type="entry name" value="ABC_tran"/>
    <property type="match status" value="1"/>
</dbReference>
<evidence type="ECO:0000256" key="1">
    <source>
        <dbReference type="ARBA" id="ARBA00004651"/>
    </source>
</evidence>
<comment type="subcellular location">
    <subcellularLocation>
        <location evidence="1">Cell membrane</location>
        <topology evidence="1">Multi-pass membrane protein</topology>
    </subcellularLocation>
</comment>
<evidence type="ECO:0000256" key="6">
    <source>
        <dbReference type="ARBA" id="ARBA00022840"/>
    </source>
</evidence>
<dbReference type="Pfam" id="PF00664">
    <property type="entry name" value="ABC_membrane"/>
    <property type="match status" value="1"/>
</dbReference>
<dbReference type="InterPro" id="IPR017871">
    <property type="entry name" value="ABC_transporter-like_CS"/>
</dbReference>
<dbReference type="NCBIfam" id="TIGR02203">
    <property type="entry name" value="MsbA_lipidA"/>
    <property type="match status" value="1"/>
</dbReference>
<keyword evidence="9" id="KW-0445">Lipid transport</keyword>
<dbReference type="PROSITE" id="PS00211">
    <property type="entry name" value="ABC_TRANSPORTER_1"/>
    <property type="match status" value="1"/>
</dbReference>
<gene>
    <name evidence="14" type="ORF">J2X05_000365</name>
</gene>
<sequence>MNPVQKEHPVVGDTSAWVVYKRLLTYVKPYWLLFVVGIVGFALYGYSNKLFVHTLENLINVISENNPADRYLVPLQVMGITVLRSIGAFLGAYYLSKIAFSVIHNLRTQVFNHMTQLPNAHFDKSSSGHLISVITYNINGVTSAATDALKISLREGLTVIFLFATLIQMDWRLTMIFIVIAPVIGFLVSVVGKRLRRLSNKVQNSVGDITQVAGEMINGVRVMRSFGGEDYEKQRFEAASRKNYQQNMKIVVTSAANTPLIQLIVAAAMAALIFIALSFMEIADPAKFVAYMTAAGMMLPSMRRLGEVAPAILKGVAAADSVFTLLDTPAEEDRGTRKIERVKGEVELKNVTFCYANQPAPALNKINLTVNAGEVIALVGRSGSGKSTLVGLLNRFHDVTSGDILIDGISVRDYTLASLREQIALVNQQVTLFNDTVAGNIAYGSLQSRSLDEIRRAADAAYATEFIEQLPEGFNTIIGESGARLSGGQRQRLAIARALLKDAPILILDEATSALDNESEHYIQAALSTVMKGRTTFVVAHRLSTIEQADRIIVLDHGEILEQGTHAQLLEKNGHYARLHAKHFNDDEIPPE</sequence>
<dbReference type="SUPFAM" id="SSF52540">
    <property type="entry name" value="P-loop containing nucleoside triphosphate hydrolases"/>
    <property type="match status" value="1"/>
</dbReference>
<keyword evidence="7" id="KW-1278">Translocase</keyword>
<keyword evidence="5" id="KW-0547">Nucleotide-binding</keyword>
<evidence type="ECO:0000256" key="7">
    <source>
        <dbReference type="ARBA" id="ARBA00022967"/>
    </source>
</evidence>
<protein>
    <submittedName>
        <fullName evidence="14">Subfamily B ATP-binding cassette protein MsbA</fullName>
        <ecNumber evidence="14">3.6.3.-</ecNumber>
    </submittedName>
</protein>
<evidence type="ECO:0000256" key="3">
    <source>
        <dbReference type="ARBA" id="ARBA00022475"/>
    </source>
</evidence>
<dbReference type="RefSeq" id="WP_310067899.1">
    <property type="nucleotide sequence ID" value="NZ_JAVDVX010000001.1"/>
</dbReference>
<dbReference type="InterPro" id="IPR027417">
    <property type="entry name" value="P-loop_NTPase"/>
</dbReference>
<dbReference type="InterPro" id="IPR003439">
    <property type="entry name" value="ABC_transporter-like_ATP-bd"/>
</dbReference>
<feature type="transmembrane region" description="Helical" evidence="11">
    <location>
        <begin position="250"/>
        <end position="277"/>
    </location>
</feature>
<reference evidence="14 15" key="1">
    <citation type="submission" date="2023-07" db="EMBL/GenBank/DDBJ databases">
        <title>Sorghum-associated microbial communities from plants grown in Nebraska, USA.</title>
        <authorList>
            <person name="Schachtman D."/>
        </authorList>
    </citation>
    <scope>NUCLEOTIDE SEQUENCE [LARGE SCALE GENOMIC DNA]</scope>
    <source>
        <strain evidence="14 15">BE190</strain>
    </source>
</reference>
<proteinExistence type="predicted"/>
<dbReference type="InterPro" id="IPR011917">
    <property type="entry name" value="ABC_transpr_lipidA"/>
</dbReference>
<comment type="caution">
    <text evidence="14">The sequence shown here is derived from an EMBL/GenBank/DDBJ whole genome shotgun (WGS) entry which is preliminary data.</text>
</comment>
<dbReference type="PANTHER" id="PTHR43394:SF1">
    <property type="entry name" value="ATP-BINDING CASSETTE SUB-FAMILY B MEMBER 10, MITOCHONDRIAL"/>
    <property type="match status" value="1"/>
</dbReference>
<dbReference type="EMBL" id="JAVDVX010000001">
    <property type="protein sequence ID" value="MDR7088362.1"/>
    <property type="molecule type" value="Genomic_DNA"/>
</dbReference>
<name>A0ABU1UT49_9GAMM</name>
<organism evidence="14 15">
    <name type="scientific">Cellvibrio fibrivorans</name>
    <dbReference type="NCBI Taxonomy" id="126350"/>
    <lineage>
        <taxon>Bacteria</taxon>
        <taxon>Pseudomonadati</taxon>
        <taxon>Pseudomonadota</taxon>
        <taxon>Gammaproteobacteria</taxon>
        <taxon>Cellvibrionales</taxon>
        <taxon>Cellvibrionaceae</taxon>
        <taxon>Cellvibrio</taxon>
    </lineage>
</organism>
<dbReference type="SUPFAM" id="SSF90123">
    <property type="entry name" value="ABC transporter transmembrane region"/>
    <property type="match status" value="1"/>
</dbReference>
<dbReference type="EC" id="3.6.3.-" evidence="14"/>
<feature type="transmembrane region" description="Helical" evidence="11">
    <location>
        <begin position="30"/>
        <end position="47"/>
    </location>
</feature>
<keyword evidence="14" id="KW-0378">Hydrolase</keyword>
<keyword evidence="15" id="KW-1185">Reference proteome</keyword>
<dbReference type="SMART" id="SM00382">
    <property type="entry name" value="AAA"/>
    <property type="match status" value="1"/>
</dbReference>
<dbReference type="InterPro" id="IPR003593">
    <property type="entry name" value="AAA+_ATPase"/>
</dbReference>
<dbReference type="PROSITE" id="PS50893">
    <property type="entry name" value="ABC_TRANSPORTER_2"/>
    <property type="match status" value="1"/>
</dbReference>
<dbReference type="InterPro" id="IPR036640">
    <property type="entry name" value="ABC1_TM_sf"/>
</dbReference>
<evidence type="ECO:0000313" key="15">
    <source>
        <dbReference type="Proteomes" id="UP001253595"/>
    </source>
</evidence>